<name>A0ABQ8FU58_9PEZI</name>
<sequence length="325" mass="35696">MTTRPRNLLDWLQQEPPTLAILHNAVTSTAPATRTEEPRPQVKRWTQWEDFSAATLNPLLQDIWNQEYELPASPPPFPAPAQLLIGNERALEFVLIRWHNTVVTVALEAVAARFKKLRPKLLFWASGGSEKSASKLGFPDWAGVPPLPAASATLPRSACPGESKYTQHSLVSTIKKSQWALNCISQAAFYAIQRETRYFFLFTPHELLVGRYSNPKTPANTPAPPPASPPVSSRTRSGGTVKPAATPPPSSPYSPRTPRADPGDNLVPELAAIRWADRGRGKLSVSQALFSLHLLASLGSNVQDAYEDLAAEYTRPLRDLIRAAS</sequence>
<accession>A0ABQ8FU58</accession>
<feature type="region of interest" description="Disordered" evidence="1">
    <location>
        <begin position="213"/>
        <end position="265"/>
    </location>
</feature>
<evidence type="ECO:0000313" key="3">
    <source>
        <dbReference type="Proteomes" id="UP000774617"/>
    </source>
</evidence>
<evidence type="ECO:0000256" key="1">
    <source>
        <dbReference type="SAM" id="MobiDB-lite"/>
    </source>
</evidence>
<gene>
    <name evidence="2" type="ORF">B0J12DRAFT_771140</name>
</gene>
<keyword evidence="3" id="KW-1185">Reference proteome</keyword>
<comment type="caution">
    <text evidence="2">The sequence shown here is derived from an EMBL/GenBank/DDBJ whole genome shotgun (WGS) entry which is preliminary data.</text>
</comment>
<evidence type="ECO:0000313" key="2">
    <source>
        <dbReference type="EMBL" id="KAH7027007.1"/>
    </source>
</evidence>
<proteinExistence type="predicted"/>
<dbReference type="EMBL" id="JAGTJR010000053">
    <property type="protein sequence ID" value="KAH7027007.1"/>
    <property type="molecule type" value="Genomic_DNA"/>
</dbReference>
<organism evidence="2 3">
    <name type="scientific">Macrophomina phaseolina</name>
    <dbReference type="NCBI Taxonomy" id="35725"/>
    <lineage>
        <taxon>Eukaryota</taxon>
        <taxon>Fungi</taxon>
        <taxon>Dikarya</taxon>
        <taxon>Ascomycota</taxon>
        <taxon>Pezizomycotina</taxon>
        <taxon>Dothideomycetes</taxon>
        <taxon>Dothideomycetes incertae sedis</taxon>
        <taxon>Botryosphaeriales</taxon>
        <taxon>Botryosphaeriaceae</taxon>
        <taxon>Macrophomina</taxon>
    </lineage>
</organism>
<protein>
    <submittedName>
        <fullName evidence="2">Uncharacterized protein</fullName>
    </submittedName>
</protein>
<reference evidence="2 3" key="1">
    <citation type="journal article" date="2021" name="Nat. Commun.">
        <title>Genetic determinants of endophytism in the Arabidopsis root mycobiome.</title>
        <authorList>
            <person name="Mesny F."/>
            <person name="Miyauchi S."/>
            <person name="Thiergart T."/>
            <person name="Pickel B."/>
            <person name="Atanasova L."/>
            <person name="Karlsson M."/>
            <person name="Huettel B."/>
            <person name="Barry K.W."/>
            <person name="Haridas S."/>
            <person name="Chen C."/>
            <person name="Bauer D."/>
            <person name="Andreopoulos W."/>
            <person name="Pangilinan J."/>
            <person name="LaButti K."/>
            <person name="Riley R."/>
            <person name="Lipzen A."/>
            <person name="Clum A."/>
            <person name="Drula E."/>
            <person name="Henrissat B."/>
            <person name="Kohler A."/>
            <person name="Grigoriev I.V."/>
            <person name="Martin F.M."/>
            <person name="Hacquard S."/>
        </authorList>
    </citation>
    <scope>NUCLEOTIDE SEQUENCE [LARGE SCALE GENOMIC DNA]</scope>
    <source>
        <strain evidence="2 3">MPI-SDFR-AT-0080</strain>
    </source>
</reference>
<dbReference type="Proteomes" id="UP000774617">
    <property type="component" value="Unassembled WGS sequence"/>
</dbReference>